<dbReference type="Proteomes" id="UP000242705">
    <property type="component" value="Unassembled WGS sequence"/>
</dbReference>
<organism evidence="3 4">
    <name type="scientific">Sulfobacillus thermosulfidooxidans</name>
    <dbReference type="NCBI Taxonomy" id="28034"/>
    <lineage>
        <taxon>Bacteria</taxon>
        <taxon>Bacillati</taxon>
        <taxon>Bacillota</taxon>
        <taxon>Clostridia</taxon>
        <taxon>Eubacteriales</taxon>
        <taxon>Clostridiales Family XVII. Incertae Sedis</taxon>
        <taxon>Sulfobacillus</taxon>
    </lineage>
</organism>
<evidence type="ECO:0000313" key="4">
    <source>
        <dbReference type="Proteomes" id="UP000242705"/>
    </source>
</evidence>
<gene>
    <name evidence="3" type="ORF">C7B47_09235</name>
</gene>
<proteinExistence type="predicted"/>
<feature type="domain" description="TadE-like" evidence="2">
    <location>
        <begin position="11"/>
        <end position="47"/>
    </location>
</feature>
<evidence type="ECO:0000313" key="3">
    <source>
        <dbReference type="EMBL" id="PSR27082.1"/>
    </source>
</evidence>
<feature type="transmembrane region" description="Helical" evidence="1">
    <location>
        <begin position="20"/>
        <end position="40"/>
    </location>
</feature>
<keyword evidence="1" id="KW-0812">Transmembrane</keyword>
<protein>
    <recommendedName>
        <fullName evidence="2">TadE-like domain-containing protein</fullName>
    </recommendedName>
</protein>
<keyword evidence="1" id="KW-1133">Transmembrane helix</keyword>
<dbReference type="AlphaFoldDB" id="A0A2T2WXY0"/>
<reference evidence="3 4" key="1">
    <citation type="journal article" date="2014" name="BMC Genomics">
        <title>Comparison of environmental and isolate Sulfobacillus genomes reveals diverse carbon, sulfur, nitrogen, and hydrogen metabolisms.</title>
        <authorList>
            <person name="Justice N.B."/>
            <person name="Norman A."/>
            <person name="Brown C.T."/>
            <person name="Singh A."/>
            <person name="Thomas B.C."/>
            <person name="Banfield J.F."/>
        </authorList>
    </citation>
    <scope>NUCLEOTIDE SEQUENCE [LARGE SCALE GENOMIC DNA]</scope>
    <source>
        <strain evidence="3">AMDSBA5</strain>
    </source>
</reference>
<sequence>MMRWLRKHIKGQATVEFALIFPIFLVLVLEGINLLLMVAARTSVQDAESAVSRWISVGRPKQAGIAAMAAFQEAPGMDAKNVAILITYPAGTVNLSNRVYWNGKNSTPTSANSCSQLNPPDTTHSYSSWGCVHVSYHPSSKGLTLTATATTGVPAMTVNGQTVHTNGIAGFWSLGVWPTSLWELLFGSHIATVQFNNVQISGNPATATITTHYYNYRVIAPTLGIIASHYSFTIPAQTVPVDNLSPVLAGY</sequence>
<dbReference type="InterPro" id="IPR012495">
    <property type="entry name" value="TadE-like_dom"/>
</dbReference>
<dbReference type="EMBL" id="PXYX01000016">
    <property type="protein sequence ID" value="PSR27082.1"/>
    <property type="molecule type" value="Genomic_DNA"/>
</dbReference>
<dbReference type="Pfam" id="PF07811">
    <property type="entry name" value="TadE"/>
    <property type="match status" value="1"/>
</dbReference>
<accession>A0A2T2WXY0</accession>
<evidence type="ECO:0000259" key="2">
    <source>
        <dbReference type="Pfam" id="PF07811"/>
    </source>
</evidence>
<evidence type="ECO:0000256" key="1">
    <source>
        <dbReference type="SAM" id="Phobius"/>
    </source>
</evidence>
<comment type="caution">
    <text evidence="3">The sequence shown here is derived from an EMBL/GenBank/DDBJ whole genome shotgun (WGS) entry which is preliminary data.</text>
</comment>
<name>A0A2T2WXY0_SULTH</name>
<keyword evidence="1" id="KW-0472">Membrane</keyword>